<dbReference type="EMBL" id="BOLY01000008">
    <property type="protein sequence ID" value="GIZ48274.1"/>
    <property type="molecule type" value="Genomic_DNA"/>
</dbReference>
<organism evidence="2 3">
    <name type="scientific">Cercospora kikuchii</name>
    <dbReference type="NCBI Taxonomy" id="84275"/>
    <lineage>
        <taxon>Eukaryota</taxon>
        <taxon>Fungi</taxon>
        <taxon>Dikarya</taxon>
        <taxon>Ascomycota</taxon>
        <taxon>Pezizomycotina</taxon>
        <taxon>Dothideomycetes</taxon>
        <taxon>Dothideomycetidae</taxon>
        <taxon>Mycosphaerellales</taxon>
        <taxon>Mycosphaerellaceae</taxon>
        <taxon>Cercospora</taxon>
    </lineage>
</organism>
<dbReference type="GeneID" id="68296917"/>
<gene>
    <name evidence="2" type="ORF">CKM354_001134200</name>
</gene>
<name>A0A9P3CST5_9PEZI</name>
<dbReference type="Proteomes" id="UP000825890">
    <property type="component" value="Unassembled WGS sequence"/>
</dbReference>
<keyword evidence="1" id="KW-0472">Membrane</keyword>
<accession>A0A9P3CST5</accession>
<dbReference type="RefSeq" id="XP_044662761.1">
    <property type="nucleotide sequence ID" value="XM_044806826.1"/>
</dbReference>
<protein>
    <submittedName>
        <fullName evidence="2">Uncharacterized protein</fullName>
    </submittedName>
</protein>
<comment type="caution">
    <text evidence="2">The sequence shown here is derived from an EMBL/GenBank/DDBJ whole genome shotgun (WGS) entry which is preliminary data.</text>
</comment>
<evidence type="ECO:0000256" key="1">
    <source>
        <dbReference type="SAM" id="Phobius"/>
    </source>
</evidence>
<evidence type="ECO:0000313" key="2">
    <source>
        <dbReference type="EMBL" id="GIZ48274.1"/>
    </source>
</evidence>
<keyword evidence="1" id="KW-1133">Transmembrane helix</keyword>
<proteinExistence type="predicted"/>
<keyword evidence="3" id="KW-1185">Reference proteome</keyword>
<sequence length="106" mass="11616">MPNAADEKYIDRHDDVTEQDQTLNVDVDQIVAVCLAMTVIGGAMELLFGEVEIKGPDQRLVDEQLAAWPSSKYRENGIAIATVVLAWLGFAFIASSTVVMQEMLST</sequence>
<feature type="transmembrane region" description="Helical" evidence="1">
    <location>
        <begin position="30"/>
        <end position="49"/>
    </location>
</feature>
<keyword evidence="1" id="KW-0812">Transmembrane</keyword>
<evidence type="ECO:0000313" key="3">
    <source>
        <dbReference type="Proteomes" id="UP000825890"/>
    </source>
</evidence>
<dbReference type="AlphaFoldDB" id="A0A9P3CST5"/>
<reference evidence="2 3" key="1">
    <citation type="submission" date="2021-01" db="EMBL/GenBank/DDBJ databases">
        <title>Cercospora kikuchii MAFF 305040 whole genome shotgun sequence.</title>
        <authorList>
            <person name="Kashiwa T."/>
            <person name="Suzuki T."/>
        </authorList>
    </citation>
    <scope>NUCLEOTIDE SEQUENCE [LARGE SCALE GENOMIC DNA]</scope>
    <source>
        <strain evidence="2 3">MAFF 305040</strain>
    </source>
</reference>
<feature type="transmembrane region" description="Helical" evidence="1">
    <location>
        <begin position="78"/>
        <end position="100"/>
    </location>
</feature>